<dbReference type="RefSeq" id="WP_012719242.1">
    <property type="nucleotide sequence ID" value="NC_012632.1"/>
</dbReference>
<keyword evidence="4" id="KW-0012">Acyltransferase</keyword>
<evidence type="ECO:0000259" key="3">
    <source>
        <dbReference type="Pfam" id="PF22691"/>
    </source>
</evidence>
<evidence type="ECO:0000313" key="4">
    <source>
        <dbReference type="EMBL" id="ACP56510.1"/>
    </source>
</evidence>
<dbReference type="EC" id="2.3.1.176" evidence="4"/>
<dbReference type="InterPro" id="IPR016039">
    <property type="entry name" value="Thiolase-like"/>
</dbReference>
<dbReference type="InterPro" id="IPR002155">
    <property type="entry name" value="Thiolase"/>
</dbReference>
<dbReference type="AlphaFoldDB" id="C3N313"/>
<dbReference type="CDD" id="cd00829">
    <property type="entry name" value="SCP-x_thiolase"/>
    <property type="match status" value="1"/>
</dbReference>
<accession>C3N313</accession>
<keyword evidence="1" id="KW-0414">Isoprene biosynthesis</keyword>
<keyword evidence="4" id="KW-0808">Transferase</keyword>
<evidence type="ECO:0000256" key="1">
    <source>
        <dbReference type="ARBA" id="ARBA00023229"/>
    </source>
</evidence>
<name>C3N313_SACI3</name>
<dbReference type="HOGENOM" id="CLU_035425_4_0_2"/>
<organism evidence="4 5">
    <name type="scientific">Saccharolobus islandicus (strain M.16.27)</name>
    <name type="common">Sulfolobus islandicus</name>
    <dbReference type="NCBI Taxonomy" id="427318"/>
    <lineage>
        <taxon>Archaea</taxon>
        <taxon>Thermoproteota</taxon>
        <taxon>Thermoprotei</taxon>
        <taxon>Sulfolobales</taxon>
        <taxon>Sulfolobaceae</taxon>
        <taxon>Saccharolobus</taxon>
    </lineage>
</organism>
<dbReference type="PANTHER" id="PTHR42870:SF1">
    <property type="entry name" value="NON-SPECIFIC LIPID-TRANSFER PROTEIN-LIKE 2"/>
    <property type="match status" value="1"/>
</dbReference>
<proteinExistence type="predicted"/>
<protein>
    <submittedName>
        <fullName evidence="4">Propanoyl-CoA C-acyltransferase</fullName>
        <ecNumber evidence="4">2.3.1.176</ecNumber>
    </submittedName>
</protein>
<dbReference type="InterPro" id="IPR020616">
    <property type="entry name" value="Thiolase_N"/>
</dbReference>
<dbReference type="Pfam" id="PF00108">
    <property type="entry name" value="Thiolase_N"/>
    <property type="match status" value="1"/>
</dbReference>
<dbReference type="SUPFAM" id="SSF53901">
    <property type="entry name" value="Thiolase-like"/>
    <property type="match status" value="2"/>
</dbReference>
<dbReference type="Pfam" id="PF22691">
    <property type="entry name" value="Thiolase_C_1"/>
    <property type="match status" value="1"/>
</dbReference>
<dbReference type="GO" id="GO:0008299">
    <property type="term" value="P:isoprenoid biosynthetic process"/>
    <property type="evidence" value="ECO:0007669"/>
    <property type="project" value="UniProtKB-KW"/>
</dbReference>
<feature type="domain" description="Thiolase C-terminal" evidence="3">
    <location>
        <begin position="231"/>
        <end position="373"/>
    </location>
</feature>
<dbReference type="Proteomes" id="UP000002307">
    <property type="component" value="Chromosome"/>
</dbReference>
<sequence>MVAIIDANLTRFGKRKESLLEVAGEVVLPLIRKNEIDFVVVSNSYSGEFNSLSGINNLITTYLSIDRVPSIRVDNTSGSGGSAILVAKSLLDSKIAKTVLVLGVEKMSEKNTKQVTSVIASLLPSEEKIAGLTLPSLAGLMTKEYMRRYNASREAFALVAVKNHYNGSLNPYAHIQKVVSLDEVLNSPIIADPLTLYEFTPISDGASAIVMVSDEDAYSFTNKPVFIKGIGASSDTSYLSERENILSINAVKIAGLTARKMAKVDQVDFAELHDMATVLEIVEAEELGLLKKGEGWKAYYDNYTAINGEIPINTSGGLNSKGHPIGASGVAQAVEAFLQIRNEAGSRQVKNARVGLSLSMAGFGNSATVVVYGDEP</sequence>
<evidence type="ECO:0000313" key="5">
    <source>
        <dbReference type="Proteomes" id="UP000002307"/>
    </source>
</evidence>
<dbReference type="GeneID" id="84059887"/>
<dbReference type="Gene3D" id="3.40.47.10">
    <property type="match status" value="1"/>
</dbReference>
<dbReference type="InterPro" id="IPR055140">
    <property type="entry name" value="Thiolase_C_2"/>
</dbReference>
<dbReference type="KEGG" id="sim:M1627_2672"/>
<dbReference type="EMBL" id="CP001401">
    <property type="protein sequence ID" value="ACP56510.1"/>
    <property type="molecule type" value="Genomic_DNA"/>
</dbReference>
<feature type="domain" description="Thiolase N-terminal" evidence="2">
    <location>
        <begin position="2"/>
        <end position="214"/>
    </location>
</feature>
<dbReference type="PANTHER" id="PTHR42870">
    <property type="entry name" value="ACETYL-COA C-ACETYLTRANSFERASE"/>
    <property type="match status" value="1"/>
</dbReference>
<gene>
    <name evidence="4" type="ordered locus">M1627_2672</name>
</gene>
<dbReference type="GO" id="GO:0016747">
    <property type="term" value="F:acyltransferase activity, transferring groups other than amino-acyl groups"/>
    <property type="evidence" value="ECO:0007669"/>
    <property type="project" value="InterPro"/>
</dbReference>
<evidence type="ECO:0000259" key="2">
    <source>
        <dbReference type="Pfam" id="PF00108"/>
    </source>
</evidence>
<dbReference type="PIRSF" id="PIRSF000429">
    <property type="entry name" value="Ac-CoA_Ac_transf"/>
    <property type="match status" value="1"/>
</dbReference>
<reference evidence="4 5" key="1">
    <citation type="journal article" date="2009" name="Proc. Natl. Acad. Sci. U.S.A.">
        <title>Biogeography of the Sulfolobus islandicus pan-genome.</title>
        <authorList>
            <person name="Reno M.L."/>
            <person name="Held N.L."/>
            <person name="Fields C.J."/>
            <person name="Burke P.V."/>
            <person name="Whitaker R.J."/>
        </authorList>
    </citation>
    <scope>NUCLEOTIDE SEQUENCE [LARGE SCALE GENOMIC DNA]</scope>
    <source>
        <strain evidence="4 5">M.16.27</strain>
    </source>
</reference>